<accession>A0ABU7QX75</accession>
<feature type="domain" description="RNA polymerase sigma-70 region 2" evidence="5">
    <location>
        <begin position="53"/>
        <end position="121"/>
    </location>
</feature>
<dbReference type="RefSeq" id="WP_241309086.1">
    <property type="nucleotide sequence ID" value="NZ_JAKYXJ010000001.1"/>
</dbReference>
<proteinExistence type="inferred from homology"/>
<dbReference type="SUPFAM" id="SSF88946">
    <property type="entry name" value="Sigma2 domain of RNA polymerase sigma factors"/>
    <property type="match status" value="1"/>
</dbReference>
<dbReference type="Pfam" id="PF08281">
    <property type="entry name" value="Sigma70_r4_2"/>
    <property type="match status" value="1"/>
</dbReference>
<comment type="caution">
    <text evidence="7">The sequence shown here is derived from an EMBL/GenBank/DDBJ whole genome shotgun (WGS) entry which is preliminary data.</text>
</comment>
<dbReference type="InterPro" id="IPR007627">
    <property type="entry name" value="RNA_pol_sigma70_r2"/>
</dbReference>
<evidence type="ECO:0000256" key="4">
    <source>
        <dbReference type="ARBA" id="ARBA00023163"/>
    </source>
</evidence>
<dbReference type="InterPro" id="IPR013324">
    <property type="entry name" value="RNA_pol_sigma_r3/r4-like"/>
</dbReference>
<dbReference type="InterPro" id="IPR039425">
    <property type="entry name" value="RNA_pol_sigma-70-like"/>
</dbReference>
<dbReference type="PANTHER" id="PTHR43133">
    <property type="entry name" value="RNA POLYMERASE ECF-TYPE SIGMA FACTO"/>
    <property type="match status" value="1"/>
</dbReference>
<comment type="similarity">
    <text evidence="1">Belongs to the sigma-70 factor family. ECF subfamily.</text>
</comment>
<keyword evidence="3" id="KW-0731">Sigma factor</keyword>
<dbReference type="InterPro" id="IPR036388">
    <property type="entry name" value="WH-like_DNA-bd_sf"/>
</dbReference>
<dbReference type="InterPro" id="IPR013325">
    <property type="entry name" value="RNA_pol_sigma_r2"/>
</dbReference>
<dbReference type="EMBL" id="JAZGJU010000010">
    <property type="protein sequence ID" value="MEE6127134.1"/>
    <property type="molecule type" value="Genomic_DNA"/>
</dbReference>
<dbReference type="InterPro" id="IPR014284">
    <property type="entry name" value="RNA_pol_sigma-70_dom"/>
</dbReference>
<feature type="domain" description="RNA polymerase sigma factor 70 region 4 type 2" evidence="6">
    <location>
        <begin position="149"/>
        <end position="201"/>
    </location>
</feature>
<evidence type="ECO:0000256" key="2">
    <source>
        <dbReference type="ARBA" id="ARBA00023015"/>
    </source>
</evidence>
<organism evidence="7 8">
    <name type="scientific">Chryseobacterium arthrosphaerae</name>
    <dbReference type="NCBI Taxonomy" id="651561"/>
    <lineage>
        <taxon>Bacteria</taxon>
        <taxon>Pseudomonadati</taxon>
        <taxon>Bacteroidota</taxon>
        <taxon>Flavobacteriia</taxon>
        <taxon>Flavobacteriales</taxon>
        <taxon>Weeksellaceae</taxon>
        <taxon>Chryseobacterium group</taxon>
        <taxon>Chryseobacterium</taxon>
    </lineage>
</organism>
<keyword evidence="8" id="KW-1185">Reference proteome</keyword>
<evidence type="ECO:0000313" key="8">
    <source>
        <dbReference type="Proteomes" id="UP001350005"/>
    </source>
</evidence>
<keyword evidence="2" id="KW-0805">Transcription regulation</keyword>
<sequence>MSSIDCVLKDAIYFCPIVLIPVETATQQYMSENKEQILAERLLKKEEAAWKELFAAYSGNLAYVCSRYITEKEDAHDVLQNSFIKMFRSIESFEYRGNGSLRAWITRIVVNESLKYIRQNSDFKSAVEVEELSDMPEEEEPDFEEIPRDDIMNMIRLLPEGYRTVFNLYVFEKKSHKEIAGLLGIAENSSASQFHRAKAMLVQKIKEFKTSKKAQYE</sequence>
<reference evidence="7 8" key="1">
    <citation type="submission" date="2024-01" db="EMBL/GenBank/DDBJ databases">
        <title>Whole genome of Chryseobacterium arthrosphaerae NNCa 2741.</title>
        <authorList>
            <person name="Boriskina E.V."/>
            <person name="Gordinskaya N.A."/>
            <person name="Kropotov V.S."/>
            <person name="Alekseeva A.E."/>
            <person name="Makhova M.A."/>
            <person name="Kryazhev D.V."/>
            <person name="Shkurkina I.S."/>
        </authorList>
    </citation>
    <scope>NUCLEOTIDE SEQUENCE [LARGE SCALE GENOMIC DNA]</scope>
    <source>
        <strain evidence="7 8">NNCa 2741</strain>
    </source>
</reference>
<evidence type="ECO:0000259" key="6">
    <source>
        <dbReference type="Pfam" id="PF08281"/>
    </source>
</evidence>
<name>A0ABU7QX75_9FLAO</name>
<dbReference type="Proteomes" id="UP001350005">
    <property type="component" value="Unassembled WGS sequence"/>
</dbReference>
<evidence type="ECO:0000313" key="7">
    <source>
        <dbReference type="EMBL" id="MEE6127134.1"/>
    </source>
</evidence>
<dbReference type="Gene3D" id="1.10.1740.10">
    <property type="match status" value="1"/>
</dbReference>
<dbReference type="Gene3D" id="1.10.10.10">
    <property type="entry name" value="Winged helix-like DNA-binding domain superfamily/Winged helix DNA-binding domain"/>
    <property type="match status" value="1"/>
</dbReference>
<gene>
    <name evidence="7" type="ORF">V2E39_07010</name>
</gene>
<dbReference type="SUPFAM" id="SSF88659">
    <property type="entry name" value="Sigma3 and sigma4 domains of RNA polymerase sigma factors"/>
    <property type="match status" value="1"/>
</dbReference>
<protein>
    <submittedName>
        <fullName evidence="7">RNA polymerase sigma factor</fullName>
    </submittedName>
</protein>
<evidence type="ECO:0000256" key="1">
    <source>
        <dbReference type="ARBA" id="ARBA00010641"/>
    </source>
</evidence>
<dbReference type="InterPro" id="IPR013249">
    <property type="entry name" value="RNA_pol_sigma70_r4_t2"/>
</dbReference>
<dbReference type="NCBIfam" id="TIGR02937">
    <property type="entry name" value="sigma70-ECF"/>
    <property type="match status" value="1"/>
</dbReference>
<dbReference type="Pfam" id="PF04542">
    <property type="entry name" value="Sigma70_r2"/>
    <property type="match status" value="1"/>
</dbReference>
<evidence type="ECO:0000259" key="5">
    <source>
        <dbReference type="Pfam" id="PF04542"/>
    </source>
</evidence>
<dbReference type="PANTHER" id="PTHR43133:SF46">
    <property type="entry name" value="RNA POLYMERASE SIGMA-70 FACTOR ECF SUBFAMILY"/>
    <property type="match status" value="1"/>
</dbReference>
<evidence type="ECO:0000256" key="3">
    <source>
        <dbReference type="ARBA" id="ARBA00023082"/>
    </source>
</evidence>
<keyword evidence="4" id="KW-0804">Transcription</keyword>